<dbReference type="InterPro" id="IPR000436">
    <property type="entry name" value="Sushi_SCR_CCP_dom"/>
</dbReference>
<dbReference type="Pfam" id="PF00431">
    <property type="entry name" value="CUB"/>
    <property type="match status" value="1"/>
</dbReference>
<name>A0A6I8TTA3_AEDAE</name>
<feature type="region of interest" description="Disordered" evidence="4">
    <location>
        <begin position="697"/>
        <end position="747"/>
    </location>
</feature>
<feature type="compositionally biased region" description="Acidic residues" evidence="4">
    <location>
        <begin position="495"/>
        <end position="517"/>
    </location>
</feature>
<feature type="region of interest" description="Disordered" evidence="4">
    <location>
        <begin position="419"/>
        <end position="519"/>
    </location>
</feature>
<keyword evidence="7" id="KW-1185">Reference proteome</keyword>
<dbReference type="SUPFAM" id="SSF57535">
    <property type="entry name" value="Complement control module/SCR domain"/>
    <property type="match status" value="1"/>
</dbReference>
<proteinExistence type="predicted"/>
<keyword evidence="5" id="KW-0472">Membrane</keyword>
<feature type="compositionally biased region" description="Polar residues" evidence="4">
    <location>
        <begin position="241"/>
        <end position="268"/>
    </location>
</feature>
<comment type="caution">
    <text evidence="3">Lacks conserved residue(s) required for the propagation of feature annotation.</text>
</comment>
<dbReference type="InterPro" id="IPR000859">
    <property type="entry name" value="CUB_dom"/>
</dbReference>
<dbReference type="SMART" id="SM00042">
    <property type="entry name" value="CUB"/>
    <property type="match status" value="1"/>
</dbReference>
<feature type="compositionally biased region" description="Low complexity" evidence="4">
    <location>
        <begin position="429"/>
        <end position="446"/>
    </location>
</feature>
<dbReference type="InterPro" id="IPR035976">
    <property type="entry name" value="Sushi/SCR/CCP_sf"/>
</dbReference>
<dbReference type="PANTHER" id="PTHR24251">
    <property type="entry name" value="OVOCHYMASE-RELATED"/>
    <property type="match status" value="1"/>
</dbReference>
<evidence type="ECO:0000256" key="1">
    <source>
        <dbReference type="ARBA" id="ARBA00022737"/>
    </source>
</evidence>
<feature type="compositionally biased region" description="Polar residues" evidence="4">
    <location>
        <begin position="210"/>
        <end position="219"/>
    </location>
</feature>
<dbReference type="Proteomes" id="UP000008820">
    <property type="component" value="Chromosome 2"/>
</dbReference>
<dbReference type="Gene3D" id="2.60.120.290">
    <property type="entry name" value="Spermadhesin, CUB domain"/>
    <property type="match status" value="1"/>
</dbReference>
<keyword evidence="1" id="KW-0677">Repeat</keyword>
<evidence type="ECO:0000256" key="5">
    <source>
        <dbReference type="SAM" id="Phobius"/>
    </source>
</evidence>
<feature type="compositionally biased region" description="Low complexity" evidence="4">
    <location>
        <begin position="459"/>
        <end position="469"/>
    </location>
</feature>
<reference evidence="6" key="2">
    <citation type="submission" date="2020-05" db="UniProtKB">
        <authorList>
            <consortium name="EnsemblMetazoa"/>
        </authorList>
    </citation>
    <scope>IDENTIFICATION</scope>
    <source>
        <strain evidence="6">LVP_AGWG</strain>
    </source>
</reference>
<feature type="compositionally biased region" description="Acidic residues" evidence="4">
    <location>
        <begin position="780"/>
        <end position="799"/>
    </location>
</feature>
<dbReference type="PROSITE" id="PS01180">
    <property type="entry name" value="CUB"/>
    <property type="match status" value="1"/>
</dbReference>
<feature type="compositionally biased region" description="Polar residues" evidence="4">
    <location>
        <begin position="697"/>
        <end position="716"/>
    </location>
</feature>
<dbReference type="CDD" id="cd00033">
    <property type="entry name" value="CCP"/>
    <property type="match status" value="1"/>
</dbReference>
<evidence type="ECO:0000256" key="2">
    <source>
        <dbReference type="ARBA" id="ARBA00023157"/>
    </source>
</evidence>
<feature type="compositionally biased region" description="Basic and acidic residues" evidence="4">
    <location>
        <begin position="303"/>
        <end position="313"/>
    </location>
</feature>
<dbReference type="SUPFAM" id="SSF49854">
    <property type="entry name" value="Spermadhesin, CUB domain"/>
    <property type="match status" value="1"/>
</dbReference>
<dbReference type="CDD" id="cd00041">
    <property type="entry name" value="CUB"/>
    <property type="match status" value="1"/>
</dbReference>
<dbReference type="PROSITE" id="PS50923">
    <property type="entry name" value="SUSHI"/>
    <property type="match status" value="1"/>
</dbReference>
<feature type="transmembrane region" description="Helical" evidence="5">
    <location>
        <begin position="1022"/>
        <end position="1043"/>
    </location>
</feature>
<protein>
    <recommendedName>
        <fullName evidence="8">CUB domain-containing protein</fullName>
    </recommendedName>
</protein>
<feature type="compositionally biased region" description="Basic and acidic residues" evidence="4">
    <location>
        <begin position="419"/>
        <end position="428"/>
    </location>
</feature>
<evidence type="ECO:0000313" key="7">
    <source>
        <dbReference type="Proteomes" id="UP000008820"/>
    </source>
</evidence>
<keyword evidence="3" id="KW-0768">Sushi</keyword>
<feature type="region of interest" description="Disordered" evidence="4">
    <location>
        <begin position="765"/>
        <end position="804"/>
    </location>
</feature>
<evidence type="ECO:0000313" key="6">
    <source>
        <dbReference type="EnsemblMetazoa" id="AAEL019430-PA"/>
    </source>
</evidence>
<dbReference type="AlphaFoldDB" id="A0A6I8TTA3"/>
<keyword evidence="5" id="KW-0812">Transmembrane</keyword>
<organism evidence="6 7">
    <name type="scientific">Aedes aegypti</name>
    <name type="common">Yellowfever mosquito</name>
    <name type="synonym">Culex aegypti</name>
    <dbReference type="NCBI Taxonomy" id="7159"/>
    <lineage>
        <taxon>Eukaryota</taxon>
        <taxon>Metazoa</taxon>
        <taxon>Ecdysozoa</taxon>
        <taxon>Arthropoda</taxon>
        <taxon>Hexapoda</taxon>
        <taxon>Insecta</taxon>
        <taxon>Pterygota</taxon>
        <taxon>Neoptera</taxon>
        <taxon>Endopterygota</taxon>
        <taxon>Diptera</taxon>
        <taxon>Nematocera</taxon>
        <taxon>Culicoidea</taxon>
        <taxon>Culicidae</taxon>
        <taxon>Culicinae</taxon>
        <taxon>Aedini</taxon>
        <taxon>Aedes</taxon>
        <taxon>Stegomyia</taxon>
    </lineage>
</organism>
<dbReference type="OrthoDB" id="6431754at2759"/>
<keyword evidence="2" id="KW-1015">Disulfide bond</keyword>
<feature type="compositionally biased region" description="Polar residues" evidence="4">
    <location>
        <begin position="738"/>
        <end position="747"/>
    </location>
</feature>
<evidence type="ECO:0000256" key="3">
    <source>
        <dbReference type="PROSITE-ProRule" id="PRU00302"/>
    </source>
</evidence>
<dbReference type="InterPro" id="IPR035914">
    <property type="entry name" value="Sperma_CUB_dom_sf"/>
</dbReference>
<feature type="region of interest" description="Disordered" evidence="4">
    <location>
        <begin position="303"/>
        <end position="322"/>
    </location>
</feature>
<feature type="region of interest" description="Disordered" evidence="4">
    <location>
        <begin position="209"/>
        <end position="274"/>
    </location>
</feature>
<dbReference type="EnsemblMetazoa" id="AAEL019430-RA">
    <property type="protein sequence ID" value="AAEL019430-PA"/>
    <property type="gene ID" value="AAEL019430"/>
</dbReference>
<dbReference type="InParanoid" id="A0A6I8TTA3"/>
<gene>
    <name evidence="6" type="primary">5575982</name>
</gene>
<keyword evidence="5" id="KW-1133">Transmembrane helix</keyword>
<evidence type="ECO:0008006" key="8">
    <source>
        <dbReference type="Google" id="ProtNLM"/>
    </source>
</evidence>
<reference evidence="6 7" key="1">
    <citation type="submission" date="2017-06" db="EMBL/GenBank/DDBJ databases">
        <title>Aedes aegypti genome working group (AGWG) sequencing and assembly.</title>
        <authorList>
            <consortium name="Aedes aegypti Genome Working Group (AGWG)"/>
            <person name="Matthews B.J."/>
        </authorList>
    </citation>
    <scope>NUCLEOTIDE SEQUENCE [LARGE SCALE GENOMIC DNA]</scope>
    <source>
        <strain evidence="6 7">LVP_AGWG</strain>
    </source>
</reference>
<sequence>MTSTTARMTMKPFGVYLLVITTGLNMLLTGADCAMLAGLVAPIEVIEEWGCYDTEIRLTCGNLESRVAILEAKFTPHCAEDRPEECVHVDENSVTHSFSSQRVDKLTLEEKEAGQRFLQTLRRNHREHEKSPGEMVPLMGAVHSANGSTSVPVSARTVKDKRSSLRATLEHLIVRYLRRITSSGEDEEDEETGGYEVSSVRYRRQVVSSTGDLNGTGTTVEFGGGDNSTEVVGNEGPESSVEITLLTNDSDISGNGSAMVGSDSSEITEASGLPGGSSAVVVESANGGSFSTAMPIVDEKSSKLVDDGGERPVGKGSRKHKAKKKECTSIRKRIAQLDRFEMEKSMRNDSFREYNIRSALNYRCSGKNHCSFVFAQDHPFAVVWKEGTVRVKYICMDDFRISKYCDEHLIIGNEDQWERRTTGERDVSGDASSSSEGNANESPAQQHQHHDAGGGGGEVTSDGTTTTPGRNYYNDNSNDPVGFAGDRRRQRNFYDYDEDSDDGYGGYGDDDDPDEDYGEPRAEALQQLPMVQQMHSFHNLKILKTFPSESVPINETEQQRKLDAEATYRKRQKVFSQDFRVLKILPSNLDEIEDIKQVGNEYFFKKDVEVTVDDAENEIVPDVEGDNQLPSSTNEANNQFTETLDIVVLPPPTKDADVYESVLDGAASTASSGTTINSVELATPTIGSRVLTNVSQTQDVPDQQVPHTTLGSSTIDGTLESYPNVESNEVEEEGARVNKTSSAEDGFSFNNRTFRKMQEAILEGIHEGPNGDGGPYPTSYDDDDEDDFEDEDDDSDDFDGSDRRGHKKYISIQRTLLKHPLRQGFLMTPGYPKYYIGDSVCRWTLYAQRHQKIKLTILDLALRYDEPCRDYIEIRDLDTNQTLFSSCSESTRPVVVVSIREKVEVKVRTTTKVAYPKRGVLIHYSALGCELPSPIPPHMTLVRRSESRAKYVCDPLYVFPDTAEPSRELVCTAKHTWNRPLPACVEKRATEGSGLVSHYEQKRKISDSETMSDKKADTVYDILIPSMVIAALFIVNGIVFAVIMRYRNKRKQRLELDSKELAEL</sequence>
<evidence type="ECO:0000256" key="4">
    <source>
        <dbReference type="SAM" id="MobiDB-lite"/>
    </source>
</evidence>
<accession>A0A6I8TTA3</accession>